<evidence type="ECO:0000313" key="15">
    <source>
        <dbReference type="EMBL" id="MFC3120598.1"/>
    </source>
</evidence>
<evidence type="ECO:0000256" key="8">
    <source>
        <dbReference type="ARBA" id="ARBA00023053"/>
    </source>
</evidence>
<dbReference type="RefSeq" id="WP_376918733.1">
    <property type="nucleotide sequence ID" value="NZ_JBHRSW010000005.1"/>
</dbReference>
<feature type="transmembrane region" description="Helical" evidence="14">
    <location>
        <begin position="189"/>
        <end position="210"/>
    </location>
</feature>
<keyword evidence="8" id="KW-0915">Sodium</keyword>
<sequence>MQLSLLDLVIICAYMLGTLLIGIWVSRQRSNNTEDYFLGGKRIPWWALGVSNASGMFDIAGTMWLVSMMFVYGLKSAWLPWIWPVFNQIFLMVYLSAWLRRSNAMTGAEWLASRFGEGKGTQLSHLIVVVFALISAVGFIAYAFKGIGKFSEVFLPWGWSADTYALAIFTLTSLYVIKGGMISVVVTEIIQFLLMTLAAISVGIIAISAISPDMIAKAVPHGWLELSFGWELALDWSGVIDSVNDKIASDGFSLFGLFFMMMLFKGVLSSMAGPVPGYDMQRILACKDAKDAAKMSAVVSLVMLIPRYMMVVGLAVLALVFMGPDIQSSQQNFDFEQVLPFAISNFIPVGLVGLLIAGLLAAFMSTFAATINAAPAYFVNDIYRRYLRPSESETHYVKLSYVVSLLIVIVGVSFGWILDSINEIMQWIFAALFGGYSAANILKWHWWRFNGYGYFGGMLSGLLASLALPVIYPSLHPLYAFPFLLFAGAVGSIVATLLTPADDFNVLSQFYKTVRPWGCWGPVRENVSRLNPETKHASMKKDVFNVLVGIVWQTSLVLIAMYLVLQLYSAMLLAILVCLSTSYILKRSWYDKLEA</sequence>
<feature type="transmembrane region" description="Helical" evidence="14">
    <location>
        <begin position="454"/>
        <end position="472"/>
    </location>
</feature>
<evidence type="ECO:0000256" key="6">
    <source>
        <dbReference type="ARBA" id="ARBA00022847"/>
    </source>
</evidence>
<feature type="transmembrane region" description="Helical" evidence="14">
    <location>
        <begin position="567"/>
        <end position="585"/>
    </location>
</feature>
<feature type="transmembrane region" description="Helical" evidence="14">
    <location>
        <begin position="252"/>
        <end position="275"/>
    </location>
</feature>
<dbReference type="InterPro" id="IPR038377">
    <property type="entry name" value="Na/Glc_symporter_sf"/>
</dbReference>
<evidence type="ECO:0000256" key="2">
    <source>
        <dbReference type="ARBA" id="ARBA00006434"/>
    </source>
</evidence>
<comment type="catalytic activity">
    <reaction evidence="12">
        <text>L-proline(in) + Na(+)(in) = L-proline(out) + Na(+)(out)</text>
        <dbReference type="Rhea" id="RHEA:28967"/>
        <dbReference type="ChEBI" id="CHEBI:29101"/>
        <dbReference type="ChEBI" id="CHEBI:60039"/>
    </reaction>
</comment>
<feature type="transmembrane region" description="Helical" evidence="14">
    <location>
        <begin position="478"/>
        <end position="498"/>
    </location>
</feature>
<feature type="transmembrane region" description="Helical" evidence="14">
    <location>
        <begin position="123"/>
        <end position="144"/>
    </location>
</feature>
<dbReference type="PANTHER" id="PTHR48086">
    <property type="entry name" value="SODIUM/PROLINE SYMPORTER-RELATED"/>
    <property type="match status" value="1"/>
</dbReference>
<dbReference type="Proteomes" id="UP001595478">
    <property type="component" value="Unassembled WGS sequence"/>
</dbReference>
<evidence type="ECO:0000256" key="9">
    <source>
        <dbReference type="ARBA" id="ARBA00023065"/>
    </source>
</evidence>
<keyword evidence="10 14" id="KW-0472">Membrane</keyword>
<evidence type="ECO:0000256" key="11">
    <source>
        <dbReference type="ARBA" id="ARBA00023201"/>
    </source>
</evidence>
<feature type="transmembrane region" description="Helical" evidence="14">
    <location>
        <begin position="346"/>
        <end position="379"/>
    </location>
</feature>
<dbReference type="PANTHER" id="PTHR48086:SF3">
    <property type="entry name" value="SODIUM_PROLINE SYMPORTER"/>
    <property type="match status" value="1"/>
</dbReference>
<reference evidence="16" key="1">
    <citation type="journal article" date="2019" name="Int. J. Syst. Evol. Microbiol.">
        <title>The Global Catalogue of Microorganisms (GCM) 10K type strain sequencing project: providing services to taxonomists for standard genome sequencing and annotation.</title>
        <authorList>
            <consortium name="The Broad Institute Genomics Platform"/>
            <consortium name="The Broad Institute Genome Sequencing Center for Infectious Disease"/>
            <person name="Wu L."/>
            <person name="Ma J."/>
        </authorList>
    </citation>
    <scope>NUCLEOTIDE SEQUENCE [LARGE SCALE GENOMIC DNA]</scope>
    <source>
        <strain evidence="16">KCTC 52473</strain>
    </source>
</reference>
<evidence type="ECO:0000256" key="14">
    <source>
        <dbReference type="SAM" id="Phobius"/>
    </source>
</evidence>
<feature type="transmembrane region" description="Helical" evidence="14">
    <location>
        <begin position="296"/>
        <end position="322"/>
    </location>
</feature>
<name>A0ABV7FLG5_9ALTE</name>
<keyword evidence="6" id="KW-0769">Symport</keyword>
<gene>
    <name evidence="15" type="ORF">ACFOHL_03095</name>
</gene>
<dbReference type="Pfam" id="PF00474">
    <property type="entry name" value="SSF"/>
    <property type="match status" value="1"/>
</dbReference>
<feature type="transmembrane region" description="Helical" evidence="14">
    <location>
        <begin position="6"/>
        <end position="25"/>
    </location>
</feature>
<feature type="transmembrane region" description="Helical" evidence="14">
    <location>
        <begin position="78"/>
        <end position="99"/>
    </location>
</feature>
<dbReference type="InterPro" id="IPR050277">
    <property type="entry name" value="Sodium:Solute_Symporter"/>
</dbReference>
<proteinExistence type="inferred from homology"/>
<evidence type="ECO:0000256" key="3">
    <source>
        <dbReference type="ARBA" id="ARBA00022448"/>
    </source>
</evidence>
<keyword evidence="7 14" id="KW-1133">Transmembrane helix</keyword>
<keyword evidence="5 14" id="KW-0812">Transmembrane</keyword>
<feature type="transmembrane region" description="Helical" evidence="14">
    <location>
        <begin position="45"/>
        <end position="72"/>
    </location>
</feature>
<keyword evidence="9" id="KW-0406">Ion transport</keyword>
<dbReference type="Gene3D" id="1.20.1730.10">
    <property type="entry name" value="Sodium/glucose cotransporter"/>
    <property type="match status" value="1"/>
</dbReference>
<organism evidence="15 16">
    <name type="scientific">Agaribacter flavus</name>
    <dbReference type="NCBI Taxonomy" id="1902781"/>
    <lineage>
        <taxon>Bacteria</taxon>
        <taxon>Pseudomonadati</taxon>
        <taxon>Pseudomonadota</taxon>
        <taxon>Gammaproteobacteria</taxon>
        <taxon>Alteromonadales</taxon>
        <taxon>Alteromonadaceae</taxon>
        <taxon>Agaribacter</taxon>
    </lineage>
</organism>
<dbReference type="PROSITE" id="PS50283">
    <property type="entry name" value="NA_SOLUT_SYMP_3"/>
    <property type="match status" value="1"/>
</dbReference>
<feature type="transmembrane region" description="Helical" evidence="14">
    <location>
        <begin position="156"/>
        <end position="177"/>
    </location>
</feature>
<keyword evidence="11" id="KW-0739">Sodium transport</keyword>
<evidence type="ECO:0000256" key="13">
    <source>
        <dbReference type="RuleBase" id="RU362091"/>
    </source>
</evidence>
<keyword evidence="16" id="KW-1185">Reference proteome</keyword>
<comment type="caution">
    <text evidence="15">The sequence shown here is derived from an EMBL/GenBank/DDBJ whole genome shotgun (WGS) entry which is preliminary data.</text>
</comment>
<comment type="subcellular location">
    <subcellularLocation>
        <location evidence="1">Cell membrane</location>
        <topology evidence="1">Multi-pass membrane protein</topology>
    </subcellularLocation>
</comment>
<dbReference type="InterPro" id="IPR001734">
    <property type="entry name" value="Na/solute_symporter"/>
</dbReference>
<dbReference type="EMBL" id="JBHRSW010000005">
    <property type="protein sequence ID" value="MFC3120598.1"/>
    <property type="molecule type" value="Genomic_DNA"/>
</dbReference>
<evidence type="ECO:0000256" key="10">
    <source>
        <dbReference type="ARBA" id="ARBA00023136"/>
    </source>
</evidence>
<protein>
    <submittedName>
        <fullName evidence="15">Sodium:solute symporter family protein</fullName>
    </submittedName>
</protein>
<keyword evidence="4" id="KW-1003">Cell membrane</keyword>
<evidence type="ECO:0000256" key="4">
    <source>
        <dbReference type="ARBA" id="ARBA00022475"/>
    </source>
</evidence>
<feature type="transmembrane region" description="Helical" evidence="14">
    <location>
        <begin position="424"/>
        <end position="442"/>
    </location>
</feature>
<keyword evidence="3" id="KW-0813">Transport</keyword>
<evidence type="ECO:0000313" key="16">
    <source>
        <dbReference type="Proteomes" id="UP001595478"/>
    </source>
</evidence>
<comment type="similarity">
    <text evidence="2 13">Belongs to the sodium:solute symporter (SSF) (TC 2.A.21) family.</text>
</comment>
<feature type="transmembrane region" description="Helical" evidence="14">
    <location>
        <begin position="543"/>
        <end position="561"/>
    </location>
</feature>
<dbReference type="CDD" id="cd11477">
    <property type="entry name" value="SLC5sbd_u1"/>
    <property type="match status" value="1"/>
</dbReference>
<evidence type="ECO:0000256" key="1">
    <source>
        <dbReference type="ARBA" id="ARBA00004651"/>
    </source>
</evidence>
<feature type="transmembrane region" description="Helical" evidence="14">
    <location>
        <begin position="399"/>
        <end position="418"/>
    </location>
</feature>
<evidence type="ECO:0000256" key="12">
    <source>
        <dbReference type="ARBA" id="ARBA00033708"/>
    </source>
</evidence>
<evidence type="ECO:0000256" key="5">
    <source>
        <dbReference type="ARBA" id="ARBA00022692"/>
    </source>
</evidence>
<accession>A0ABV7FLG5</accession>
<evidence type="ECO:0000256" key="7">
    <source>
        <dbReference type="ARBA" id="ARBA00022989"/>
    </source>
</evidence>